<accession>A0AAU7DFW3</accession>
<dbReference type="EMBL" id="CP121196">
    <property type="protein sequence ID" value="XBH15980.1"/>
    <property type="molecule type" value="Genomic_DNA"/>
</dbReference>
<reference evidence="2" key="1">
    <citation type="submission" date="2023-03" db="EMBL/GenBank/DDBJ databases">
        <title>Edaphobacter sp.</title>
        <authorList>
            <person name="Huber K.J."/>
            <person name="Papendorf J."/>
            <person name="Pilke C."/>
            <person name="Bunk B."/>
            <person name="Sproeer C."/>
            <person name="Pester M."/>
        </authorList>
    </citation>
    <scope>NUCLEOTIDE SEQUENCE</scope>
    <source>
        <strain evidence="2">DSM 110680</strain>
    </source>
</reference>
<protein>
    <submittedName>
        <fullName evidence="2">Uncharacterized protein</fullName>
    </submittedName>
</protein>
<name>A0AAU7DFW3_9BACT</name>
<organism evidence="2">
    <name type="scientific">Telmatobacter sp. DSM 110680</name>
    <dbReference type="NCBI Taxonomy" id="3036704"/>
    <lineage>
        <taxon>Bacteria</taxon>
        <taxon>Pseudomonadati</taxon>
        <taxon>Acidobacteriota</taxon>
        <taxon>Terriglobia</taxon>
        <taxon>Terriglobales</taxon>
        <taxon>Acidobacteriaceae</taxon>
        <taxon>Telmatobacter</taxon>
    </lineage>
</organism>
<gene>
    <name evidence="2" type="ORF">P8935_15550</name>
</gene>
<dbReference type="RefSeq" id="WP_348261210.1">
    <property type="nucleotide sequence ID" value="NZ_CP121196.1"/>
</dbReference>
<feature type="chain" id="PRO_5043716978" evidence="1">
    <location>
        <begin position="23"/>
        <end position="152"/>
    </location>
</feature>
<evidence type="ECO:0000256" key="1">
    <source>
        <dbReference type="SAM" id="SignalP"/>
    </source>
</evidence>
<dbReference type="AlphaFoldDB" id="A0AAU7DFW3"/>
<proteinExistence type="predicted"/>
<keyword evidence="1" id="KW-0732">Signal</keyword>
<sequence length="152" mass="17148">MRSQGWSTILLAIAALSIPAYASSPDDKPINQDSIAALQARIPAAQPREQCFLYAELIHQMTEFSLKQYAAGDVDKASDLLKQIQTLTHKMHLSVGENDKRLKNAEILLRHTAFRLTEMLHNSSTDDRQLVQETLAQVNRAQSETMLEVFRK</sequence>
<feature type="signal peptide" evidence="1">
    <location>
        <begin position="1"/>
        <end position="22"/>
    </location>
</feature>
<evidence type="ECO:0000313" key="2">
    <source>
        <dbReference type="EMBL" id="XBH15980.1"/>
    </source>
</evidence>